<dbReference type="EMBL" id="SNYW01000009">
    <property type="protein sequence ID" value="TDQ81548.1"/>
    <property type="molecule type" value="Genomic_DNA"/>
</dbReference>
<dbReference type="Proteomes" id="UP000295783">
    <property type="component" value="Unassembled WGS sequence"/>
</dbReference>
<keyword evidence="4" id="KW-1185">Reference proteome</keyword>
<keyword evidence="1" id="KW-0378">Hydrolase</keyword>
<feature type="domain" description="AB hydrolase-1" evidence="2">
    <location>
        <begin position="26"/>
        <end position="277"/>
    </location>
</feature>
<name>A0A4R6WW92_9PROT</name>
<evidence type="ECO:0000256" key="1">
    <source>
        <dbReference type="ARBA" id="ARBA00022801"/>
    </source>
</evidence>
<dbReference type="RefSeq" id="WP_133614095.1">
    <property type="nucleotide sequence ID" value="NZ_SNYW01000009.1"/>
</dbReference>
<dbReference type="SUPFAM" id="SSF53474">
    <property type="entry name" value="alpha/beta-Hydrolases"/>
    <property type="match status" value="1"/>
</dbReference>
<dbReference type="InterPro" id="IPR000639">
    <property type="entry name" value="Epox_hydrolase-like"/>
</dbReference>
<proteinExistence type="predicted"/>
<dbReference type="OrthoDB" id="9812774at2"/>
<evidence type="ECO:0000313" key="3">
    <source>
        <dbReference type="EMBL" id="TDQ81548.1"/>
    </source>
</evidence>
<dbReference type="PRINTS" id="PR00111">
    <property type="entry name" value="ABHYDROLASE"/>
</dbReference>
<dbReference type="InterPro" id="IPR000073">
    <property type="entry name" value="AB_hydrolase_1"/>
</dbReference>
<dbReference type="PANTHER" id="PTHR43329">
    <property type="entry name" value="EPOXIDE HYDROLASE"/>
    <property type="match status" value="1"/>
</dbReference>
<dbReference type="Gene3D" id="3.40.50.1820">
    <property type="entry name" value="alpha/beta hydrolase"/>
    <property type="match status" value="1"/>
</dbReference>
<gene>
    <name evidence="3" type="ORF">A8950_2617</name>
</gene>
<protein>
    <submittedName>
        <fullName evidence="3">Haloacetate dehalogenase</fullName>
    </submittedName>
</protein>
<reference evidence="3 4" key="1">
    <citation type="submission" date="2019-03" db="EMBL/GenBank/DDBJ databases">
        <title>Genomic Encyclopedia of Type Strains, Phase III (KMG-III): the genomes of soil and plant-associated and newly described type strains.</title>
        <authorList>
            <person name="Whitman W."/>
        </authorList>
    </citation>
    <scope>NUCLEOTIDE SEQUENCE [LARGE SCALE GENOMIC DNA]</scope>
    <source>
        <strain evidence="3 4">CGMCC 1.7660</strain>
    </source>
</reference>
<evidence type="ECO:0000259" key="2">
    <source>
        <dbReference type="Pfam" id="PF00561"/>
    </source>
</evidence>
<organism evidence="3 4">
    <name type="scientific">Dongia mobilis</name>
    <dbReference type="NCBI Taxonomy" id="578943"/>
    <lineage>
        <taxon>Bacteria</taxon>
        <taxon>Pseudomonadati</taxon>
        <taxon>Pseudomonadota</taxon>
        <taxon>Alphaproteobacteria</taxon>
        <taxon>Rhodospirillales</taxon>
        <taxon>Dongiaceae</taxon>
        <taxon>Dongia</taxon>
    </lineage>
</organism>
<accession>A0A4R6WW92</accession>
<dbReference type="Pfam" id="PF00561">
    <property type="entry name" value="Abhydrolase_1"/>
    <property type="match status" value="1"/>
</dbReference>
<dbReference type="GO" id="GO:0016787">
    <property type="term" value="F:hydrolase activity"/>
    <property type="evidence" value="ECO:0007669"/>
    <property type="project" value="UniProtKB-KW"/>
</dbReference>
<dbReference type="PRINTS" id="PR00412">
    <property type="entry name" value="EPOXHYDRLASE"/>
</dbReference>
<evidence type="ECO:0000313" key="4">
    <source>
        <dbReference type="Proteomes" id="UP000295783"/>
    </source>
</evidence>
<sequence>MFEGFHRHRVEVDGASLAVVTGGTGPALLLLHGFPQTHVIWHQVAPMLARDFTLVMPDLPGYGDSNGPVPDAAHRHYAKCHTARIMAGLMRELGHARFLLAGHDRGGRVGFRLALDFPDRIRAFAALDIVPTLAVWENMGWREALATYHWQFLAVPAPVPERMIGHDPDFYIDHLIERWAGDAAKLAPEARSAYRAAFRKPEVIAAACADYRAGASTDVADDRASRDAGQRIQCPVLVLWGHYLAEGVSVAEAWRPWADDIRDQSLPCGHFLAEEEPVATAAALRDFFQQVA</sequence>
<comment type="caution">
    <text evidence="3">The sequence shown here is derived from an EMBL/GenBank/DDBJ whole genome shotgun (WGS) entry which is preliminary data.</text>
</comment>
<dbReference type="AlphaFoldDB" id="A0A4R6WW92"/>
<dbReference type="InterPro" id="IPR029058">
    <property type="entry name" value="AB_hydrolase_fold"/>
</dbReference>